<dbReference type="InterPro" id="IPR027275">
    <property type="entry name" value="PRC-brl_dom"/>
</dbReference>
<dbReference type="Proteomes" id="UP000294508">
    <property type="component" value="Unassembled WGS sequence"/>
</dbReference>
<evidence type="ECO:0000313" key="3">
    <source>
        <dbReference type="Proteomes" id="UP000294508"/>
    </source>
</evidence>
<dbReference type="EMBL" id="SLWN01000001">
    <property type="protein sequence ID" value="TCO35656.1"/>
    <property type="molecule type" value="Genomic_DNA"/>
</dbReference>
<proteinExistence type="predicted"/>
<evidence type="ECO:0000313" key="2">
    <source>
        <dbReference type="EMBL" id="TCO35656.1"/>
    </source>
</evidence>
<keyword evidence="3" id="KW-1185">Reference proteome</keyword>
<name>A0A4R2HWW0_9ACTN</name>
<feature type="domain" description="PRC-barrel" evidence="1">
    <location>
        <begin position="20"/>
        <end position="88"/>
    </location>
</feature>
<gene>
    <name evidence="2" type="ORF">EV652_101541</name>
</gene>
<dbReference type="InterPro" id="IPR014747">
    <property type="entry name" value="Bac_photo_RC_H_C"/>
</dbReference>
<sequence length="118" mass="13032">MTMSAFDPWNYRHDSGYSSGVDLVGFKIAATDGDIGKVDQATYESGTSGLVVDTGPWIFGRKVLLPAGVVDRVDTDEGKVYVDRTKDQIKDAPEYDEDAGVDDDYRTRLGGYYGETYR</sequence>
<reference evidence="2 3" key="1">
    <citation type="journal article" date="2015" name="Stand. Genomic Sci.">
        <title>Genomic Encyclopedia of Bacterial and Archaeal Type Strains, Phase III: the genomes of soil and plant-associated and newly described type strains.</title>
        <authorList>
            <person name="Whitman W.B."/>
            <person name="Woyke T."/>
            <person name="Klenk H.P."/>
            <person name="Zhou Y."/>
            <person name="Lilburn T.G."/>
            <person name="Beck B.J."/>
            <person name="De Vos P."/>
            <person name="Vandamme P."/>
            <person name="Eisen J.A."/>
            <person name="Garrity G."/>
            <person name="Hugenholtz P."/>
            <person name="Kyrpides N.C."/>
        </authorList>
    </citation>
    <scope>NUCLEOTIDE SEQUENCE [LARGE SCALE GENOMIC DNA]</scope>
    <source>
        <strain evidence="2 3">VKM Ac-2572</strain>
    </source>
</reference>
<dbReference type="OrthoDB" id="510842at2"/>
<dbReference type="GO" id="GO:0019684">
    <property type="term" value="P:photosynthesis, light reaction"/>
    <property type="evidence" value="ECO:0007669"/>
    <property type="project" value="InterPro"/>
</dbReference>
<organism evidence="2 3">
    <name type="scientific">Kribbella steppae</name>
    <dbReference type="NCBI Taxonomy" id="2512223"/>
    <lineage>
        <taxon>Bacteria</taxon>
        <taxon>Bacillati</taxon>
        <taxon>Actinomycetota</taxon>
        <taxon>Actinomycetes</taxon>
        <taxon>Propionibacteriales</taxon>
        <taxon>Kribbellaceae</taxon>
        <taxon>Kribbella</taxon>
    </lineage>
</organism>
<evidence type="ECO:0000259" key="1">
    <source>
        <dbReference type="Pfam" id="PF05239"/>
    </source>
</evidence>
<comment type="caution">
    <text evidence="2">The sequence shown here is derived from an EMBL/GenBank/DDBJ whole genome shotgun (WGS) entry which is preliminary data.</text>
</comment>
<dbReference type="Pfam" id="PF05239">
    <property type="entry name" value="PRC"/>
    <property type="match status" value="1"/>
</dbReference>
<dbReference type="GO" id="GO:0030077">
    <property type="term" value="C:plasma membrane light-harvesting complex"/>
    <property type="evidence" value="ECO:0007669"/>
    <property type="project" value="InterPro"/>
</dbReference>
<dbReference type="InterPro" id="IPR011033">
    <property type="entry name" value="PRC_barrel-like_sf"/>
</dbReference>
<protein>
    <recommendedName>
        <fullName evidence="1">PRC-barrel domain-containing protein</fullName>
    </recommendedName>
</protein>
<dbReference type="Gene3D" id="3.90.50.10">
    <property type="entry name" value="Photosynthetic Reaction Center, subunit H, domain 2"/>
    <property type="match status" value="1"/>
</dbReference>
<dbReference type="AlphaFoldDB" id="A0A4R2HWW0"/>
<dbReference type="SUPFAM" id="SSF50346">
    <property type="entry name" value="PRC-barrel domain"/>
    <property type="match status" value="1"/>
</dbReference>
<accession>A0A4R2HWW0</accession>